<name>A0ABD2VYK7_9HYME</name>
<dbReference type="GO" id="GO:0032259">
    <property type="term" value="P:methylation"/>
    <property type="evidence" value="ECO:0007669"/>
    <property type="project" value="UniProtKB-KW"/>
</dbReference>
<dbReference type="PROSITE" id="PS01360">
    <property type="entry name" value="ZF_MYND_1"/>
    <property type="match status" value="1"/>
</dbReference>
<keyword evidence="3" id="KW-0949">S-adenosyl-L-methionine</keyword>
<dbReference type="PANTHER" id="PTHR46165">
    <property type="entry name" value="SET AND MYND DOMAIN-CONTAINING PROTEIN 4"/>
    <property type="match status" value="1"/>
</dbReference>
<evidence type="ECO:0000256" key="7">
    <source>
        <dbReference type="PROSITE-ProRule" id="PRU00134"/>
    </source>
</evidence>
<evidence type="ECO:0000256" key="5">
    <source>
        <dbReference type="ARBA" id="ARBA00022771"/>
    </source>
</evidence>
<keyword evidence="11" id="KW-1185">Reference proteome</keyword>
<dbReference type="Proteomes" id="UP001627154">
    <property type="component" value="Unassembled WGS sequence"/>
</dbReference>
<dbReference type="InterPro" id="IPR001214">
    <property type="entry name" value="SET_dom"/>
</dbReference>
<keyword evidence="4" id="KW-0479">Metal-binding</keyword>
<dbReference type="Pfam" id="PF01753">
    <property type="entry name" value="zf-MYND"/>
    <property type="match status" value="1"/>
</dbReference>
<gene>
    <name evidence="10" type="ORF">TKK_018758</name>
</gene>
<dbReference type="AlphaFoldDB" id="A0ABD2VYK7"/>
<dbReference type="GO" id="GO:0008276">
    <property type="term" value="F:protein methyltransferase activity"/>
    <property type="evidence" value="ECO:0007669"/>
    <property type="project" value="UniProtKB-ARBA"/>
</dbReference>
<dbReference type="PANTHER" id="PTHR46165:SF2">
    <property type="entry name" value="SET AND MYND DOMAIN-CONTAINING PROTEIN 4"/>
    <property type="match status" value="1"/>
</dbReference>
<evidence type="ECO:0000313" key="10">
    <source>
        <dbReference type="EMBL" id="KAL3385708.1"/>
    </source>
</evidence>
<dbReference type="Gene3D" id="2.170.270.10">
    <property type="entry name" value="SET domain"/>
    <property type="match status" value="1"/>
</dbReference>
<dbReference type="GO" id="GO:0008170">
    <property type="term" value="F:N-methyltransferase activity"/>
    <property type="evidence" value="ECO:0007669"/>
    <property type="project" value="UniProtKB-ARBA"/>
</dbReference>
<evidence type="ECO:0000256" key="6">
    <source>
        <dbReference type="ARBA" id="ARBA00022833"/>
    </source>
</evidence>
<protein>
    <recommendedName>
        <fullName evidence="12">SET and MYND domain-containing protein 4</fullName>
    </recommendedName>
</protein>
<keyword evidence="5 7" id="KW-0863">Zinc-finger</keyword>
<dbReference type="Gene3D" id="1.25.40.10">
    <property type="entry name" value="Tetratricopeptide repeat domain"/>
    <property type="match status" value="1"/>
</dbReference>
<reference evidence="10 11" key="1">
    <citation type="journal article" date="2024" name="bioRxiv">
        <title>A reference genome for Trichogramma kaykai: A tiny desert-dwelling parasitoid wasp with competing sex-ratio distorters.</title>
        <authorList>
            <person name="Culotta J."/>
            <person name="Lindsey A.R."/>
        </authorList>
    </citation>
    <scope>NUCLEOTIDE SEQUENCE [LARGE SCALE GENOMIC DNA]</scope>
    <source>
        <strain evidence="10 11">KSX58</strain>
    </source>
</reference>
<dbReference type="SUPFAM" id="SSF144232">
    <property type="entry name" value="HIT/MYND zinc finger-like"/>
    <property type="match status" value="1"/>
</dbReference>
<evidence type="ECO:0000313" key="11">
    <source>
        <dbReference type="Proteomes" id="UP001627154"/>
    </source>
</evidence>
<dbReference type="Pfam" id="PF00856">
    <property type="entry name" value="SET"/>
    <property type="match status" value="1"/>
</dbReference>
<organism evidence="10 11">
    <name type="scientific">Trichogramma kaykai</name>
    <dbReference type="NCBI Taxonomy" id="54128"/>
    <lineage>
        <taxon>Eukaryota</taxon>
        <taxon>Metazoa</taxon>
        <taxon>Ecdysozoa</taxon>
        <taxon>Arthropoda</taxon>
        <taxon>Hexapoda</taxon>
        <taxon>Insecta</taxon>
        <taxon>Pterygota</taxon>
        <taxon>Neoptera</taxon>
        <taxon>Endopterygota</taxon>
        <taxon>Hymenoptera</taxon>
        <taxon>Apocrita</taxon>
        <taxon>Proctotrupomorpha</taxon>
        <taxon>Chalcidoidea</taxon>
        <taxon>Trichogrammatidae</taxon>
        <taxon>Trichogramma</taxon>
    </lineage>
</organism>
<evidence type="ECO:0000256" key="3">
    <source>
        <dbReference type="ARBA" id="ARBA00022691"/>
    </source>
</evidence>
<keyword evidence="1" id="KW-0489">Methyltransferase</keyword>
<dbReference type="EMBL" id="JBJJXI010000153">
    <property type="protein sequence ID" value="KAL3385708.1"/>
    <property type="molecule type" value="Genomic_DNA"/>
</dbReference>
<dbReference type="InterPro" id="IPR011990">
    <property type="entry name" value="TPR-like_helical_dom_sf"/>
</dbReference>
<keyword evidence="6" id="KW-0862">Zinc</keyword>
<evidence type="ECO:0000256" key="2">
    <source>
        <dbReference type="ARBA" id="ARBA00022679"/>
    </source>
</evidence>
<evidence type="ECO:0000256" key="1">
    <source>
        <dbReference type="ARBA" id="ARBA00022603"/>
    </source>
</evidence>
<proteinExistence type="predicted"/>
<dbReference type="GO" id="GO:0008270">
    <property type="term" value="F:zinc ion binding"/>
    <property type="evidence" value="ECO:0007669"/>
    <property type="project" value="UniProtKB-KW"/>
</dbReference>
<sequence length="638" mass="73397">MEKEEELLIKAFKSHKSEIERIFKEISTINPKNSKESEEARIKGNNLYIKGKHTTLTHRGIFHFYCQSIALAPKNSKEEAQALGNLSAFLLHIEKLQESIQIIDKALDITQSQVLRVKLLCRKAECLAKLGSSKYESVLEEAQLIYDSISDAENDEKCKLNIKKLIEKVKNTGGVTNDIFERKDHKDALNLLAKIEQTSIKQAVSVDYNEKYGRHLIAQKDFKPGDVIYVEKIYAAVTDSDYNFSNCNNCSLVPWTPVPCNYCTWAVYCSENCKKIAWEKHHDIECSVMPNAFKLVSNYMMFYHVCIRMLIQGLKESGSIDQLKKDLKSVEDCSDVCSRGFSEDETFSTFKSIYSLIKCGYKYNSSYLDMMAEDSWIILIILIKLSPLPKKEIDLTSFDYFETDNNILFVGKLLMKLCYIKHNNTFIYSPNEDEDPEPGFDAINQLKDDTSRVVIPLTSLINHSCFPNAKRYHIQDQKVALCALQPIAKGSQLFISYTSMFFTRNYEDRRMILEKYNFECDCQPCIEKWPPILLPILDCSLNIVDIAKSSIEREILKTSQEVFALYFDKKYHLFDRKAIETLSKAVEKSLETLPQPSILTCYMIECLQSVLTFVYGHSRRTFEMDCMSSKTAAVSQKK</sequence>
<evidence type="ECO:0000256" key="4">
    <source>
        <dbReference type="ARBA" id="ARBA00022723"/>
    </source>
</evidence>
<keyword evidence="2" id="KW-0808">Transferase</keyword>
<dbReference type="InterPro" id="IPR002893">
    <property type="entry name" value="Znf_MYND"/>
</dbReference>
<dbReference type="PROSITE" id="PS50280">
    <property type="entry name" value="SET"/>
    <property type="match status" value="1"/>
</dbReference>
<dbReference type="SUPFAM" id="SSF82199">
    <property type="entry name" value="SET domain"/>
    <property type="match status" value="1"/>
</dbReference>
<evidence type="ECO:0008006" key="12">
    <source>
        <dbReference type="Google" id="ProtNLM"/>
    </source>
</evidence>
<dbReference type="InterPro" id="IPR052097">
    <property type="entry name" value="SET-MYND_domain_protein"/>
</dbReference>
<dbReference type="PROSITE" id="PS50865">
    <property type="entry name" value="ZF_MYND_2"/>
    <property type="match status" value="1"/>
</dbReference>
<evidence type="ECO:0000259" key="8">
    <source>
        <dbReference type="PROSITE" id="PS50280"/>
    </source>
</evidence>
<feature type="domain" description="SET" evidence="8">
    <location>
        <begin position="193"/>
        <end position="498"/>
    </location>
</feature>
<dbReference type="InterPro" id="IPR046341">
    <property type="entry name" value="SET_dom_sf"/>
</dbReference>
<comment type="caution">
    <text evidence="10">The sequence shown here is derived from an EMBL/GenBank/DDBJ whole genome shotgun (WGS) entry which is preliminary data.</text>
</comment>
<feature type="domain" description="MYND-type" evidence="9">
    <location>
        <begin position="247"/>
        <end position="286"/>
    </location>
</feature>
<dbReference type="GO" id="GO:0008757">
    <property type="term" value="F:S-adenosylmethionine-dependent methyltransferase activity"/>
    <property type="evidence" value="ECO:0007669"/>
    <property type="project" value="UniProtKB-ARBA"/>
</dbReference>
<evidence type="ECO:0000259" key="9">
    <source>
        <dbReference type="PROSITE" id="PS50865"/>
    </source>
</evidence>
<accession>A0ABD2VYK7</accession>
<dbReference type="SUPFAM" id="SSF48452">
    <property type="entry name" value="TPR-like"/>
    <property type="match status" value="1"/>
</dbReference>